<dbReference type="GO" id="GO:0005829">
    <property type="term" value="C:cytosol"/>
    <property type="evidence" value="ECO:0007669"/>
    <property type="project" value="TreeGrafter"/>
</dbReference>
<evidence type="ECO:0000256" key="1">
    <source>
        <dbReference type="ARBA" id="ARBA00007921"/>
    </source>
</evidence>
<dbReference type="NCBIfam" id="NF000908">
    <property type="entry name" value="PRK00089.1"/>
    <property type="match status" value="1"/>
</dbReference>
<dbReference type="InterPro" id="IPR009019">
    <property type="entry name" value="KH_sf_prok-type"/>
</dbReference>
<feature type="region of interest" description="G1" evidence="9">
    <location>
        <begin position="15"/>
        <end position="22"/>
    </location>
</feature>
<dbReference type="CDD" id="cd04163">
    <property type="entry name" value="Era"/>
    <property type="match status" value="1"/>
</dbReference>
<keyword evidence="8" id="KW-0699">rRNA-binding</keyword>
<dbReference type="Gene3D" id="3.30.300.20">
    <property type="match status" value="1"/>
</dbReference>
<keyword evidence="14" id="KW-1185">Reference proteome</keyword>
<dbReference type="Gene3D" id="3.40.50.300">
    <property type="entry name" value="P-loop containing nucleotide triphosphate hydrolases"/>
    <property type="match status" value="1"/>
</dbReference>
<dbReference type="CDD" id="cd22534">
    <property type="entry name" value="KH-II_Era"/>
    <property type="match status" value="1"/>
</dbReference>
<evidence type="ECO:0000313" key="14">
    <source>
        <dbReference type="Proteomes" id="UP000215059"/>
    </source>
</evidence>
<evidence type="ECO:0000256" key="4">
    <source>
        <dbReference type="ARBA" id="ARBA00022741"/>
    </source>
</evidence>
<dbReference type="SUPFAM" id="SSF52540">
    <property type="entry name" value="P-loop containing nucleoside triphosphate hydrolases"/>
    <property type="match status" value="1"/>
</dbReference>
<feature type="binding site" evidence="8">
    <location>
        <begin position="62"/>
        <end position="66"/>
    </location>
    <ligand>
        <name>GTP</name>
        <dbReference type="ChEBI" id="CHEBI:37565"/>
    </ligand>
</feature>
<dbReference type="InterPro" id="IPR006073">
    <property type="entry name" value="GTP-bd"/>
</dbReference>
<dbReference type="GO" id="GO:0000028">
    <property type="term" value="P:ribosomal small subunit assembly"/>
    <property type="evidence" value="ECO:0007669"/>
    <property type="project" value="TreeGrafter"/>
</dbReference>
<keyword evidence="3 8" id="KW-0690">Ribosome biogenesis</keyword>
<dbReference type="PROSITE" id="PS51713">
    <property type="entry name" value="G_ERA"/>
    <property type="match status" value="1"/>
</dbReference>
<dbReference type="InterPro" id="IPR027417">
    <property type="entry name" value="P-loop_NTPase"/>
</dbReference>
<feature type="region of interest" description="G3" evidence="9">
    <location>
        <begin position="62"/>
        <end position="65"/>
    </location>
</feature>
<feature type="binding site" evidence="8">
    <location>
        <begin position="124"/>
        <end position="127"/>
    </location>
    <ligand>
        <name>GTP</name>
        <dbReference type="ChEBI" id="CHEBI:37565"/>
    </ligand>
</feature>
<feature type="domain" description="Era-type G" evidence="12">
    <location>
        <begin position="7"/>
        <end position="174"/>
    </location>
</feature>
<dbReference type="Proteomes" id="UP000215059">
    <property type="component" value="Unassembled WGS sequence"/>
</dbReference>
<dbReference type="PANTHER" id="PTHR42698">
    <property type="entry name" value="GTPASE ERA"/>
    <property type="match status" value="1"/>
</dbReference>
<comment type="similarity">
    <text evidence="1 8 9 10">Belongs to the TRAFAC class TrmE-Era-EngA-EngB-Septin-like GTPase superfamily. Era GTPase family.</text>
</comment>
<comment type="function">
    <text evidence="8">An essential GTPase that binds both GDP and GTP, with rapid nucleotide exchange. Plays a role in 16S rRNA processing and 30S ribosomal subunit biogenesis and possibly also in cell cycle regulation and energy metabolism.</text>
</comment>
<dbReference type="NCBIfam" id="TIGR00231">
    <property type="entry name" value="small_GTP"/>
    <property type="match status" value="1"/>
</dbReference>
<dbReference type="AlphaFoldDB" id="A0A235F9F6"/>
<keyword evidence="8" id="KW-0963">Cytoplasm</keyword>
<dbReference type="HAMAP" id="MF_00367">
    <property type="entry name" value="GTPase_Era"/>
    <property type="match status" value="1"/>
</dbReference>
<dbReference type="InterPro" id="IPR005225">
    <property type="entry name" value="Small_GTP-bd"/>
</dbReference>
<proteinExistence type="inferred from homology"/>
<keyword evidence="6 8" id="KW-0342">GTP-binding</keyword>
<dbReference type="GO" id="GO:0005525">
    <property type="term" value="F:GTP binding"/>
    <property type="evidence" value="ECO:0007669"/>
    <property type="project" value="UniProtKB-UniRule"/>
</dbReference>
<keyword evidence="4 8" id="KW-0547">Nucleotide-binding</keyword>
<dbReference type="RefSeq" id="WP_094251983.1">
    <property type="nucleotide sequence ID" value="NZ_JBHLXL010000001.1"/>
</dbReference>
<evidence type="ECO:0000256" key="8">
    <source>
        <dbReference type="HAMAP-Rule" id="MF_00367"/>
    </source>
</evidence>
<evidence type="ECO:0000256" key="5">
    <source>
        <dbReference type="ARBA" id="ARBA00022884"/>
    </source>
</evidence>
<dbReference type="Pfam" id="PF01926">
    <property type="entry name" value="MMR_HSR1"/>
    <property type="match status" value="1"/>
</dbReference>
<evidence type="ECO:0000256" key="7">
    <source>
        <dbReference type="ARBA" id="ARBA00023136"/>
    </source>
</evidence>
<feature type="region of interest" description="G5" evidence="9">
    <location>
        <begin position="153"/>
        <end position="155"/>
    </location>
</feature>
<dbReference type="GO" id="GO:0003924">
    <property type="term" value="F:GTPase activity"/>
    <property type="evidence" value="ECO:0007669"/>
    <property type="project" value="UniProtKB-UniRule"/>
</dbReference>
<keyword evidence="5 8" id="KW-0694">RNA-binding</keyword>
<evidence type="ECO:0000259" key="12">
    <source>
        <dbReference type="PROSITE" id="PS51713"/>
    </source>
</evidence>
<evidence type="ECO:0000256" key="2">
    <source>
        <dbReference type="ARBA" id="ARBA00020484"/>
    </source>
</evidence>
<dbReference type="Pfam" id="PF07650">
    <property type="entry name" value="KH_2"/>
    <property type="match status" value="1"/>
</dbReference>
<dbReference type="GO" id="GO:0070181">
    <property type="term" value="F:small ribosomal subunit rRNA binding"/>
    <property type="evidence" value="ECO:0007669"/>
    <property type="project" value="UniProtKB-UniRule"/>
</dbReference>
<dbReference type="InterPro" id="IPR004044">
    <property type="entry name" value="KH_dom_type_2"/>
</dbReference>
<comment type="caution">
    <text evidence="13">The sequence shown here is derived from an EMBL/GenBank/DDBJ whole genome shotgun (WGS) entry which is preliminary data.</text>
</comment>
<dbReference type="PRINTS" id="PR00326">
    <property type="entry name" value="GTP1OBG"/>
</dbReference>
<dbReference type="OrthoDB" id="9805918at2"/>
<dbReference type="InterPro" id="IPR015946">
    <property type="entry name" value="KH_dom-like_a/b"/>
</dbReference>
<dbReference type="FunFam" id="3.40.50.300:FF:000094">
    <property type="entry name" value="GTPase Era"/>
    <property type="match status" value="1"/>
</dbReference>
<evidence type="ECO:0000259" key="11">
    <source>
        <dbReference type="PROSITE" id="PS50823"/>
    </source>
</evidence>
<comment type="subunit">
    <text evidence="8">Monomer.</text>
</comment>
<dbReference type="InterPro" id="IPR005662">
    <property type="entry name" value="GTPase_Era-like"/>
</dbReference>
<organism evidence="13 14">
    <name type="scientific">Fictibacillus aquaticus</name>
    <dbReference type="NCBI Taxonomy" id="2021314"/>
    <lineage>
        <taxon>Bacteria</taxon>
        <taxon>Bacillati</taxon>
        <taxon>Bacillota</taxon>
        <taxon>Bacilli</taxon>
        <taxon>Bacillales</taxon>
        <taxon>Fictibacillaceae</taxon>
        <taxon>Fictibacillus</taxon>
    </lineage>
</organism>
<dbReference type="NCBIfam" id="TIGR00436">
    <property type="entry name" value="era"/>
    <property type="match status" value="1"/>
</dbReference>
<evidence type="ECO:0000256" key="9">
    <source>
        <dbReference type="PROSITE-ProRule" id="PRU01050"/>
    </source>
</evidence>
<feature type="region of interest" description="G2" evidence="9">
    <location>
        <begin position="41"/>
        <end position="45"/>
    </location>
</feature>
<keyword evidence="8" id="KW-1003">Cell membrane</keyword>
<dbReference type="GO" id="GO:0005886">
    <property type="term" value="C:plasma membrane"/>
    <property type="evidence" value="ECO:0007669"/>
    <property type="project" value="UniProtKB-SubCell"/>
</dbReference>
<dbReference type="GO" id="GO:0043024">
    <property type="term" value="F:ribosomal small subunit binding"/>
    <property type="evidence" value="ECO:0007669"/>
    <property type="project" value="TreeGrafter"/>
</dbReference>
<comment type="subcellular location">
    <subcellularLocation>
        <location evidence="8">Cytoplasm</location>
    </subcellularLocation>
    <subcellularLocation>
        <location evidence="8">Cell membrane</location>
        <topology evidence="8">Peripheral membrane protein</topology>
    </subcellularLocation>
</comment>
<dbReference type="EMBL" id="NOII01000002">
    <property type="protein sequence ID" value="OYD57950.1"/>
    <property type="molecule type" value="Genomic_DNA"/>
</dbReference>
<gene>
    <name evidence="8" type="primary">era</name>
    <name evidence="13" type="ORF">CGZ90_08645</name>
</gene>
<evidence type="ECO:0000313" key="13">
    <source>
        <dbReference type="EMBL" id="OYD57950.1"/>
    </source>
</evidence>
<feature type="domain" description="KH type-2" evidence="11">
    <location>
        <begin position="205"/>
        <end position="283"/>
    </location>
</feature>
<evidence type="ECO:0000256" key="6">
    <source>
        <dbReference type="ARBA" id="ARBA00023134"/>
    </source>
</evidence>
<evidence type="ECO:0000256" key="3">
    <source>
        <dbReference type="ARBA" id="ARBA00022517"/>
    </source>
</evidence>
<accession>A0A235F9F6</accession>
<dbReference type="SUPFAM" id="SSF54814">
    <property type="entry name" value="Prokaryotic type KH domain (KH-domain type II)"/>
    <property type="match status" value="1"/>
</dbReference>
<protein>
    <recommendedName>
        <fullName evidence="2 8">GTPase Era</fullName>
    </recommendedName>
</protein>
<feature type="binding site" evidence="8">
    <location>
        <begin position="15"/>
        <end position="22"/>
    </location>
    <ligand>
        <name>GTP</name>
        <dbReference type="ChEBI" id="CHEBI:37565"/>
    </ligand>
</feature>
<dbReference type="PROSITE" id="PS50823">
    <property type="entry name" value="KH_TYPE_2"/>
    <property type="match status" value="1"/>
</dbReference>
<dbReference type="FunFam" id="3.30.300.20:FF:000003">
    <property type="entry name" value="GTPase Era"/>
    <property type="match status" value="1"/>
</dbReference>
<dbReference type="InterPro" id="IPR030388">
    <property type="entry name" value="G_ERA_dom"/>
</dbReference>
<feature type="region of interest" description="G4" evidence="9">
    <location>
        <begin position="124"/>
        <end position="127"/>
    </location>
</feature>
<sequence length="302" mass="34427">MIKENYKSGFVTIIGRPNVGKSTLLNKVIGQKIAIMSDKPQTTRNKIQAVYTREDAQVVFIDTPGIHKPKHKLGDFMTKIAQQTLNEVDLILFVINADEGYGRGDQFIIDRLENVQSPIFLVVNKIDLVHPDKLLPLIDDYRKKLNVAEVIPISALQGNNVSTLMDQILSYMEEGPQYYPEDQVTDHPERFITAELIREKALHLTREEVPHSIAVVIEQMKEREGGRAVFVQAAIIVERDSQKGIVIGKGGKMLKEIGQRARKDIETLLGTKVFLELFVKVQTDWRNKQKQLREFGFSQDEY</sequence>
<reference evidence="13 14" key="1">
    <citation type="submission" date="2017-07" db="EMBL/GenBank/DDBJ databases">
        <title>Fictibacillus sp. nov. GDSW-R2A3 Genome sequencing and assembly.</title>
        <authorList>
            <person name="Mayilraj S."/>
        </authorList>
    </citation>
    <scope>NUCLEOTIDE SEQUENCE [LARGE SCALE GENOMIC DNA]</scope>
    <source>
        <strain evidence="13 14">GDSW-R2A3</strain>
    </source>
</reference>
<dbReference type="PANTHER" id="PTHR42698:SF1">
    <property type="entry name" value="GTPASE ERA, MITOCHONDRIAL"/>
    <property type="match status" value="1"/>
</dbReference>
<name>A0A235F9F6_9BACL</name>
<evidence type="ECO:0000256" key="10">
    <source>
        <dbReference type="RuleBase" id="RU003761"/>
    </source>
</evidence>
<keyword evidence="7 8" id="KW-0472">Membrane</keyword>